<evidence type="ECO:0000313" key="2">
    <source>
        <dbReference type="EMBL" id="KAK2087583.1"/>
    </source>
</evidence>
<reference evidence="2 3" key="1">
    <citation type="submission" date="2023-05" db="EMBL/GenBank/DDBJ databases">
        <title>B98-5 Cell Line De Novo Hybrid Assembly: An Optical Mapping Approach.</title>
        <authorList>
            <person name="Kananen K."/>
            <person name="Auerbach J.A."/>
            <person name="Kautto E."/>
            <person name="Blachly J.S."/>
        </authorList>
    </citation>
    <scope>NUCLEOTIDE SEQUENCE [LARGE SCALE GENOMIC DNA]</scope>
    <source>
        <strain evidence="2">B95-8</strain>
        <tissue evidence="2">Cell line</tissue>
    </source>
</reference>
<protein>
    <submittedName>
        <fullName evidence="2">Uncharacterized protein</fullName>
    </submittedName>
</protein>
<sequence length="51" mass="5592">GQGVGMSNAGRRCRQQEGEKEGRHFRSTDAYDVPMRGAPYTPSPCSLLLSH</sequence>
<feature type="region of interest" description="Disordered" evidence="1">
    <location>
        <begin position="1"/>
        <end position="51"/>
    </location>
</feature>
<evidence type="ECO:0000313" key="3">
    <source>
        <dbReference type="Proteomes" id="UP001266305"/>
    </source>
</evidence>
<feature type="non-terminal residue" evidence="2">
    <location>
        <position position="51"/>
    </location>
</feature>
<dbReference type="Proteomes" id="UP001266305">
    <property type="component" value="Unassembled WGS sequence"/>
</dbReference>
<keyword evidence="3" id="KW-1185">Reference proteome</keyword>
<gene>
    <name evidence="2" type="ORF">P7K49_033490</name>
</gene>
<evidence type="ECO:0000256" key="1">
    <source>
        <dbReference type="SAM" id="MobiDB-lite"/>
    </source>
</evidence>
<accession>A0ABQ9TS20</accession>
<proteinExistence type="predicted"/>
<dbReference type="EMBL" id="JASSZA010000019">
    <property type="protein sequence ID" value="KAK2087583.1"/>
    <property type="molecule type" value="Genomic_DNA"/>
</dbReference>
<feature type="non-terminal residue" evidence="2">
    <location>
        <position position="1"/>
    </location>
</feature>
<name>A0ABQ9TS20_SAGOE</name>
<organism evidence="2 3">
    <name type="scientific">Saguinus oedipus</name>
    <name type="common">Cotton-top tamarin</name>
    <name type="synonym">Oedipomidas oedipus</name>
    <dbReference type="NCBI Taxonomy" id="9490"/>
    <lineage>
        <taxon>Eukaryota</taxon>
        <taxon>Metazoa</taxon>
        <taxon>Chordata</taxon>
        <taxon>Craniata</taxon>
        <taxon>Vertebrata</taxon>
        <taxon>Euteleostomi</taxon>
        <taxon>Mammalia</taxon>
        <taxon>Eutheria</taxon>
        <taxon>Euarchontoglires</taxon>
        <taxon>Primates</taxon>
        <taxon>Haplorrhini</taxon>
        <taxon>Platyrrhini</taxon>
        <taxon>Cebidae</taxon>
        <taxon>Callitrichinae</taxon>
        <taxon>Saguinus</taxon>
    </lineage>
</organism>
<feature type="compositionally biased region" description="Basic and acidic residues" evidence="1">
    <location>
        <begin position="14"/>
        <end position="29"/>
    </location>
</feature>
<comment type="caution">
    <text evidence="2">The sequence shown here is derived from an EMBL/GenBank/DDBJ whole genome shotgun (WGS) entry which is preliminary data.</text>
</comment>